<evidence type="ECO:0000313" key="3">
    <source>
        <dbReference type="EMBL" id="OYD25385.1"/>
    </source>
</evidence>
<keyword evidence="1" id="KW-0802">TPR repeat</keyword>
<dbReference type="EMBL" id="SODO01000002">
    <property type="protein sequence ID" value="TDW61423.1"/>
    <property type="molecule type" value="Genomic_DNA"/>
</dbReference>
<evidence type="ECO:0000256" key="2">
    <source>
        <dbReference type="SAM" id="MobiDB-lite"/>
    </source>
</evidence>
<dbReference type="PROSITE" id="PS50005">
    <property type="entry name" value="TPR"/>
    <property type="match status" value="1"/>
</dbReference>
<feature type="compositionally biased region" description="Polar residues" evidence="2">
    <location>
        <begin position="222"/>
        <end position="231"/>
    </location>
</feature>
<keyword evidence="6" id="KW-1185">Reference proteome</keyword>
<dbReference type="SUPFAM" id="SSF48452">
    <property type="entry name" value="TPR-like"/>
    <property type="match status" value="1"/>
</dbReference>
<feature type="repeat" description="TPR" evidence="1">
    <location>
        <begin position="117"/>
        <end position="150"/>
    </location>
</feature>
<evidence type="ECO:0000313" key="4">
    <source>
        <dbReference type="EMBL" id="TDW61423.1"/>
    </source>
</evidence>
<dbReference type="InterPro" id="IPR019734">
    <property type="entry name" value="TPR_rpt"/>
</dbReference>
<evidence type="ECO:0000313" key="5">
    <source>
        <dbReference type="Proteomes" id="UP000243640"/>
    </source>
</evidence>
<dbReference type="AlphaFoldDB" id="A0A235CNF2"/>
<dbReference type="Proteomes" id="UP000295058">
    <property type="component" value="Unassembled WGS sequence"/>
</dbReference>
<protein>
    <submittedName>
        <fullName evidence="4">Flp pilus assembly protein TadD</fullName>
    </submittedName>
</protein>
<feature type="region of interest" description="Disordered" evidence="2">
    <location>
        <begin position="296"/>
        <end position="357"/>
    </location>
</feature>
<dbReference type="EMBL" id="NQJF01000003">
    <property type="protein sequence ID" value="OYD25385.1"/>
    <property type="molecule type" value="Genomic_DNA"/>
</dbReference>
<sequence length="385" mass="41239">MKKTLGLAVAAFMTTGCAVLPDGSKNSYQDGNSPYLISAERSKIATCDPLSREQELAINLSKEMVSARRLHAALANLERLPDELPEARLGKAQILRLLKRPEAEGLYQSLTGTCLIAEGYHGLAQMAVLRDDNETALTYMQKAVAHEPTNEAMRNDLGIIYMNLRKLEEARFELLTAAELNESSSRAMLNLLTLTLYEENFDGASKLAARYNIPSKQYQQALTKARTMRQQDQSDGKKAVAKKAAPQIVQQPKPAAQPAAQPSSVVAAPASKPAPVANQAVQPAASSPRVVAAPVSRPETVVRPSAQPVERSSGVAATPVSRPAPAVRPVASSQPVAPARQVRSVSQGATQVNPGIQRVTPGVRQAQGVQRIDAVSQPIVPISLR</sequence>
<gene>
    <name evidence="3" type="ORF">B6S09_03975</name>
    <name evidence="4" type="ORF">LY04_00963</name>
</gene>
<reference evidence="4 6" key="2">
    <citation type="submission" date="2019-03" db="EMBL/GenBank/DDBJ databases">
        <title>Genomic Encyclopedia of Archaeal and Bacterial Type Strains, Phase II (KMG-II): from individual species to whole genera.</title>
        <authorList>
            <person name="Goeker M."/>
        </authorList>
    </citation>
    <scope>NUCLEOTIDE SEQUENCE [LARGE SCALE GENOMIC DNA]</scope>
    <source>
        <strain evidence="4 6">DSM 15594</strain>
    </source>
</reference>
<dbReference type="Gene3D" id="1.25.40.10">
    <property type="entry name" value="Tetratricopeptide repeat domain"/>
    <property type="match status" value="1"/>
</dbReference>
<feature type="compositionally biased region" description="Low complexity" evidence="2">
    <location>
        <begin position="315"/>
        <end position="340"/>
    </location>
</feature>
<dbReference type="SMART" id="SM00028">
    <property type="entry name" value="TPR"/>
    <property type="match status" value="2"/>
</dbReference>
<accession>A0A235CNF2</accession>
<dbReference type="OrthoDB" id="6181789at2"/>
<organism evidence="3 5">
    <name type="scientific">Oceanimonas baumannii</name>
    <dbReference type="NCBI Taxonomy" id="129578"/>
    <lineage>
        <taxon>Bacteria</taxon>
        <taxon>Pseudomonadati</taxon>
        <taxon>Pseudomonadota</taxon>
        <taxon>Gammaproteobacteria</taxon>
        <taxon>Aeromonadales</taxon>
        <taxon>Aeromonadaceae</taxon>
        <taxon>Oceanimonas</taxon>
    </lineage>
</organism>
<evidence type="ECO:0000256" key="1">
    <source>
        <dbReference type="PROSITE-ProRule" id="PRU00339"/>
    </source>
</evidence>
<evidence type="ECO:0000313" key="6">
    <source>
        <dbReference type="Proteomes" id="UP000295058"/>
    </source>
</evidence>
<dbReference type="RefSeq" id="WP_094277216.1">
    <property type="nucleotide sequence ID" value="NZ_NQJF01000003.1"/>
</dbReference>
<feature type="compositionally biased region" description="Polar residues" evidence="2">
    <location>
        <begin position="343"/>
        <end position="354"/>
    </location>
</feature>
<dbReference type="Pfam" id="PF14559">
    <property type="entry name" value="TPR_19"/>
    <property type="match status" value="1"/>
</dbReference>
<dbReference type="InterPro" id="IPR011990">
    <property type="entry name" value="TPR-like_helical_dom_sf"/>
</dbReference>
<feature type="region of interest" description="Disordered" evidence="2">
    <location>
        <begin position="222"/>
        <end position="271"/>
    </location>
</feature>
<dbReference type="PROSITE" id="PS51257">
    <property type="entry name" value="PROKAR_LIPOPROTEIN"/>
    <property type="match status" value="1"/>
</dbReference>
<reference evidence="3 5" key="1">
    <citation type="submission" date="2017-08" db="EMBL/GenBank/DDBJ databases">
        <title>Draft Genome Sequence of the Marine Bacterium Oceanimonas baumannii ATCC 700832.</title>
        <authorList>
            <person name="Mcclelland W.D."/>
            <person name="Brennan M.A."/>
            <person name="Trachtenberg A.M."/>
            <person name="Maclea K.S."/>
        </authorList>
    </citation>
    <scope>NUCLEOTIDE SEQUENCE [LARGE SCALE GENOMIC DNA]</scope>
    <source>
        <strain evidence="3 5">ATCC 700832</strain>
    </source>
</reference>
<feature type="compositionally biased region" description="Low complexity" evidence="2">
    <location>
        <begin position="242"/>
        <end position="271"/>
    </location>
</feature>
<name>A0A235CNF2_9GAMM</name>
<dbReference type="Proteomes" id="UP000243640">
    <property type="component" value="Unassembled WGS sequence"/>
</dbReference>
<proteinExistence type="predicted"/>
<comment type="caution">
    <text evidence="3">The sequence shown here is derived from an EMBL/GenBank/DDBJ whole genome shotgun (WGS) entry which is preliminary data.</text>
</comment>